<proteinExistence type="predicted"/>
<keyword evidence="2" id="KW-1185">Reference proteome</keyword>
<dbReference type="Proteomes" id="UP000000226">
    <property type="component" value="Chromosome 1"/>
</dbReference>
<name>V7CTN9_PHAVU</name>
<protein>
    <submittedName>
        <fullName evidence="1">Uncharacterized protein</fullName>
    </submittedName>
</protein>
<organism evidence="1 2">
    <name type="scientific">Phaseolus vulgaris</name>
    <name type="common">Kidney bean</name>
    <name type="synonym">French bean</name>
    <dbReference type="NCBI Taxonomy" id="3885"/>
    <lineage>
        <taxon>Eukaryota</taxon>
        <taxon>Viridiplantae</taxon>
        <taxon>Streptophyta</taxon>
        <taxon>Embryophyta</taxon>
        <taxon>Tracheophyta</taxon>
        <taxon>Spermatophyta</taxon>
        <taxon>Magnoliopsida</taxon>
        <taxon>eudicotyledons</taxon>
        <taxon>Gunneridae</taxon>
        <taxon>Pentapetalae</taxon>
        <taxon>rosids</taxon>
        <taxon>fabids</taxon>
        <taxon>Fabales</taxon>
        <taxon>Fabaceae</taxon>
        <taxon>Papilionoideae</taxon>
        <taxon>50 kb inversion clade</taxon>
        <taxon>NPAAA clade</taxon>
        <taxon>indigoferoid/millettioid clade</taxon>
        <taxon>Phaseoleae</taxon>
        <taxon>Phaseolus</taxon>
    </lineage>
</organism>
<sequence>MEEPKGYEEMGNIFRSHIPDNASISMTLSRQLLYRWSVEELRLATGAKGITYLQHQLKLRSAYSGVPVCCFNLLDKIVTIGYFDNFIVIV</sequence>
<dbReference type="AlphaFoldDB" id="V7CTN9"/>
<dbReference type="EMBL" id="CM002288">
    <property type="protein sequence ID" value="ESW33509.1"/>
    <property type="molecule type" value="Genomic_DNA"/>
</dbReference>
<accession>V7CTN9</accession>
<evidence type="ECO:0000313" key="2">
    <source>
        <dbReference type="Proteomes" id="UP000000226"/>
    </source>
</evidence>
<evidence type="ECO:0000313" key="1">
    <source>
        <dbReference type="EMBL" id="ESW33509.1"/>
    </source>
</evidence>
<gene>
    <name evidence="1" type="ORF">PHAVU_001G075700g</name>
</gene>
<dbReference type="Gramene" id="ESW33509">
    <property type="protein sequence ID" value="ESW33509"/>
    <property type="gene ID" value="PHAVU_001G075700g"/>
</dbReference>
<dbReference type="OrthoDB" id="10572966at2759"/>
<reference evidence="2" key="1">
    <citation type="journal article" date="2014" name="Nat. Genet.">
        <title>A reference genome for common bean and genome-wide analysis of dual domestications.</title>
        <authorList>
            <person name="Schmutz J."/>
            <person name="McClean P.E."/>
            <person name="Mamidi S."/>
            <person name="Wu G.A."/>
            <person name="Cannon S.B."/>
            <person name="Grimwood J."/>
            <person name="Jenkins J."/>
            <person name="Shu S."/>
            <person name="Song Q."/>
            <person name="Chavarro C."/>
            <person name="Torres-Torres M."/>
            <person name="Geffroy V."/>
            <person name="Moghaddam S.M."/>
            <person name="Gao D."/>
            <person name="Abernathy B."/>
            <person name="Barry K."/>
            <person name="Blair M."/>
            <person name="Brick M.A."/>
            <person name="Chovatia M."/>
            <person name="Gepts P."/>
            <person name="Goodstein D.M."/>
            <person name="Gonzales M."/>
            <person name="Hellsten U."/>
            <person name="Hyten D.L."/>
            <person name="Jia G."/>
            <person name="Kelly J.D."/>
            <person name="Kudrna D."/>
            <person name="Lee R."/>
            <person name="Richard M.M."/>
            <person name="Miklas P.N."/>
            <person name="Osorno J.M."/>
            <person name="Rodrigues J."/>
            <person name="Thareau V."/>
            <person name="Urrea C.A."/>
            <person name="Wang M."/>
            <person name="Yu Y."/>
            <person name="Zhang M."/>
            <person name="Wing R.A."/>
            <person name="Cregan P.B."/>
            <person name="Rokhsar D.S."/>
            <person name="Jackson S.A."/>
        </authorList>
    </citation>
    <scope>NUCLEOTIDE SEQUENCE [LARGE SCALE GENOMIC DNA]</scope>
    <source>
        <strain evidence="2">cv. G19833</strain>
    </source>
</reference>